<keyword evidence="6" id="KW-1185">Reference proteome</keyword>
<evidence type="ECO:0000313" key="5">
    <source>
        <dbReference type="EMBL" id="GGE56166.1"/>
    </source>
</evidence>
<sequence length="214" mass="24673">MGKMFFYSDQVVVSPRNRRLDVLLLDGREVEKVRVGYIPSTEDKEREYFKKKVQYYERYGIQDIFFFDLYSEFNPLKIEELLTCDIIHLSAGDPIICREALKERGMEEVLRRYVQQGGTVVGVSGGAVQFGKSANLYSLFIGECNDEEFDTLHLVDFEFLPHYNRWNDDFKREVFLYAKMTGVTIYAGNDGDGLIVDEDGTVHMIGDIVVINGE</sequence>
<dbReference type="SUPFAM" id="SSF52317">
    <property type="entry name" value="Class I glutamine amidotransferase-like"/>
    <property type="match status" value="1"/>
</dbReference>
<dbReference type="Pfam" id="PF03575">
    <property type="entry name" value="Peptidase_S51"/>
    <property type="match status" value="1"/>
</dbReference>
<evidence type="ECO:0000256" key="2">
    <source>
        <dbReference type="ARBA" id="ARBA00022670"/>
    </source>
</evidence>
<accession>A0A917EM89</accession>
<proteinExistence type="inferred from homology"/>
<keyword evidence="2" id="KW-0645">Protease</keyword>
<dbReference type="GO" id="GO:0008236">
    <property type="term" value="F:serine-type peptidase activity"/>
    <property type="evidence" value="ECO:0007669"/>
    <property type="project" value="UniProtKB-KW"/>
</dbReference>
<evidence type="ECO:0008006" key="7">
    <source>
        <dbReference type="Google" id="ProtNLM"/>
    </source>
</evidence>
<dbReference type="RefSeq" id="WP_188386689.1">
    <property type="nucleotide sequence ID" value="NZ_BMFK01000001.1"/>
</dbReference>
<name>A0A917EM89_9BACI</name>
<comment type="caution">
    <text evidence="5">The sequence shown here is derived from an EMBL/GenBank/DDBJ whole genome shotgun (WGS) entry which is preliminary data.</text>
</comment>
<evidence type="ECO:0000256" key="3">
    <source>
        <dbReference type="ARBA" id="ARBA00022801"/>
    </source>
</evidence>
<organism evidence="5 6">
    <name type="scientific">Priestia taiwanensis</name>
    <dbReference type="NCBI Taxonomy" id="1347902"/>
    <lineage>
        <taxon>Bacteria</taxon>
        <taxon>Bacillati</taxon>
        <taxon>Bacillota</taxon>
        <taxon>Bacilli</taxon>
        <taxon>Bacillales</taxon>
        <taxon>Bacillaceae</taxon>
        <taxon>Priestia</taxon>
    </lineage>
</organism>
<evidence type="ECO:0000256" key="4">
    <source>
        <dbReference type="ARBA" id="ARBA00022825"/>
    </source>
</evidence>
<evidence type="ECO:0000313" key="6">
    <source>
        <dbReference type="Proteomes" id="UP000605259"/>
    </source>
</evidence>
<comment type="similarity">
    <text evidence="1">Belongs to the peptidase S51 family.</text>
</comment>
<keyword evidence="4" id="KW-0720">Serine protease</keyword>
<reference evidence="5" key="2">
    <citation type="submission" date="2020-09" db="EMBL/GenBank/DDBJ databases">
        <authorList>
            <person name="Sun Q."/>
            <person name="Zhou Y."/>
        </authorList>
    </citation>
    <scope>NUCLEOTIDE SEQUENCE</scope>
    <source>
        <strain evidence="5">CGMCC 1.12698</strain>
    </source>
</reference>
<gene>
    <name evidence="5" type="ORF">GCM10007140_03080</name>
</gene>
<dbReference type="InterPro" id="IPR029062">
    <property type="entry name" value="Class_I_gatase-like"/>
</dbReference>
<dbReference type="Proteomes" id="UP000605259">
    <property type="component" value="Unassembled WGS sequence"/>
</dbReference>
<dbReference type="AlphaFoldDB" id="A0A917EM89"/>
<keyword evidence="3" id="KW-0378">Hydrolase</keyword>
<dbReference type="InterPro" id="IPR005320">
    <property type="entry name" value="Peptidase_S51"/>
</dbReference>
<protein>
    <recommendedName>
        <fullName evidence="7">Peptidase E</fullName>
    </recommendedName>
</protein>
<evidence type="ECO:0000256" key="1">
    <source>
        <dbReference type="ARBA" id="ARBA00006534"/>
    </source>
</evidence>
<dbReference type="Gene3D" id="3.40.50.880">
    <property type="match status" value="1"/>
</dbReference>
<dbReference type="GO" id="GO:0006508">
    <property type="term" value="P:proteolysis"/>
    <property type="evidence" value="ECO:0007669"/>
    <property type="project" value="UniProtKB-KW"/>
</dbReference>
<reference evidence="5" key="1">
    <citation type="journal article" date="2014" name="Int. J. Syst. Evol. Microbiol.">
        <title>Complete genome sequence of Corynebacterium casei LMG S-19264T (=DSM 44701T), isolated from a smear-ripened cheese.</title>
        <authorList>
            <consortium name="US DOE Joint Genome Institute (JGI-PGF)"/>
            <person name="Walter F."/>
            <person name="Albersmeier A."/>
            <person name="Kalinowski J."/>
            <person name="Ruckert C."/>
        </authorList>
    </citation>
    <scope>NUCLEOTIDE SEQUENCE</scope>
    <source>
        <strain evidence="5">CGMCC 1.12698</strain>
    </source>
</reference>
<dbReference type="EMBL" id="BMFK01000001">
    <property type="protein sequence ID" value="GGE56166.1"/>
    <property type="molecule type" value="Genomic_DNA"/>
</dbReference>